<sequence>MPDRASRSRLVRLAIAAATVVATLAGCAAIPTSGAVNQGDPEATEQAVDVDILPRGPREDATQQQILDGFIDAAASPSGNYEIARQFLTPTFADEWESDAAVSIDVLSDRSFTQLGDDLIRMRVVPQASLAENGQYIAAGSTEPVQLEYRFEQVDEQWRISLAPPGVLIDETSFGLVYRDYSLAFFDPQFRYVVPDVRWFAGRDSLQTSIVRALLEGPVEWLDPGVASAFPEDVELGQSTVPVTGGTATVDLRGAASDSIRTIQLMQYQLEQSLLGVRNVDDVSLTLNGVPLSAPDTSDLPERTLRVDPRPVVYDGESFGYLSSAGDQVSPIDGVSDRVVELGPTAAALGPGATAAAVLAEGGVYLVDANADTVLLDPRGGLVTPALDVDGIVWSVPGDAPDELAWYAADGSSGQIAVPWTADRIVSLQLARDGTRMAALLVDGSRTRLVAASVVRGEDGAPTELAPVTLELAVSGGTPLDVAWLDPRTIGTLTQTADAETRLTLQELGTPAESRDGPPAGIQLDGANSLRDLRILTADGDLATGAGVGWQVQARDLRFLATQQTG</sequence>
<dbReference type="Pfam" id="PF10646">
    <property type="entry name" value="Germane"/>
    <property type="match status" value="1"/>
</dbReference>
<dbReference type="AlphaFoldDB" id="A0A6I3M801"/>
<dbReference type="SMART" id="SM00909">
    <property type="entry name" value="Germane"/>
    <property type="match status" value="1"/>
</dbReference>
<keyword evidence="1" id="KW-0732">Signal</keyword>
<accession>A0A6I3M801</accession>
<dbReference type="OrthoDB" id="3226781at2"/>
<evidence type="ECO:0000313" key="4">
    <source>
        <dbReference type="Proteomes" id="UP000433071"/>
    </source>
</evidence>
<evidence type="ECO:0000256" key="1">
    <source>
        <dbReference type="SAM" id="SignalP"/>
    </source>
</evidence>
<dbReference type="PROSITE" id="PS51257">
    <property type="entry name" value="PROKAR_LIPOPROTEIN"/>
    <property type="match status" value="1"/>
</dbReference>
<evidence type="ECO:0000313" key="3">
    <source>
        <dbReference type="EMBL" id="MTH68868.1"/>
    </source>
</evidence>
<dbReference type="InterPro" id="IPR059026">
    <property type="entry name" value="LpqB_N"/>
</dbReference>
<proteinExistence type="predicted"/>
<organism evidence="3 4">
    <name type="scientific">Agromyces bracchium</name>
    <dbReference type="NCBI Taxonomy" id="88376"/>
    <lineage>
        <taxon>Bacteria</taxon>
        <taxon>Bacillati</taxon>
        <taxon>Actinomycetota</taxon>
        <taxon>Actinomycetes</taxon>
        <taxon>Micrococcales</taxon>
        <taxon>Microbacteriaceae</taxon>
        <taxon>Agromyces</taxon>
    </lineage>
</organism>
<keyword evidence="4" id="KW-1185">Reference proteome</keyword>
<feature type="signal peptide" evidence="1">
    <location>
        <begin position="1"/>
        <end position="28"/>
    </location>
</feature>
<dbReference type="RefSeq" id="WP_155051919.1">
    <property type="nucleotide sequence ID" value="NZ_BAAAIB010000002.1"/>
</dbReference>
<evidence type="ECO:0000259" key="2">
    <source>
        <dbReference type="SMART" id="SM00909"/>
    </source>
</evidence>
<dbReference type="Pfam" id="PF25976">
    <property type="entry name" value="LpqB_N"/>
    <property type="match status" value="1"/>
</dbReference>
<dbReference type="InterPro" id="IPR019606">
    <property type="entry name" value="GerMN"/>
</dbReference>
<reference evidence="3 4" key="1">
    <citation type="submission" date="2019-11" db="EMBL/GenBank/DDBJ databases">
        <title>Agromyces kandeliae sp. nov., isolated from mangrove soil.</title>
        <authorList>
            <person name="Wang R."/>
        </authorList>
    </citation>
    <scope>NUCLEOTIDE SEQUENCE [LARGE SCALE GENOMIC DNA]</scope>
    <source>
        <strain evidence="3 4">JCM 11433</strain>
    </source>
</reference>
<name>A0A6I3M801_9MICO</name>
<protein>
    <recommendedName>
        <fullName evidence="2">GerMN domain-containing protein</fullName>
    </recommendedName>
</protein>
<feature type="chain" id="PRO_5038906844" description="GerMN domain-containing protein" evidence="1">
    <location>
        <begin position="29"/>
        <end position="566"/>
    </location>
</feature>
<feature type="domain" description="GerMN" evidence="2">
    <location>
        <begin position="207"/>
        <end position="296"/>
    </location>
</feature>
<dbReference type="Proteomes" id="UP000433071">
    <property type="component" value="Unassembled WGS sequence"/>
</dbReference>
<comment type="caution">
    <text evidence="3">The sequence shown here is derived from an EMBL/GenBank/DDBJ whole genome shotgun (WGS) entry which is preliminary data.</text>
</comment>
<dbReference type="EMBL" id="WMLB01000023">
    <property type="protein sequence ID" value="MTH68868.1"/>
    <property type="molecule type" value="Genomic_DNA"/>
</dbReference>
<gene>
    <name evidence="3" type="ORF">GJ743_10845</name>
</gene>